<dbReference type="PANTHER" id="PTHR30154:SF34">
    <property type="entry name" value="TRANSCRIPTIONAL REGULATOR AZLB"/>
    <property type="match status" value="1"/>
</dbReference>
<dbReference type="InterPro" id="IPR036388">
    <property type="entry name" value="WH-like_DNA-bd_sf"/>
</dbReference>
<dbReference type="InterPro" id="IPR036390">
    <property type="entry name" value="WH_DNA-bd_sf"/>
</dbReference>
<dbReference type="Gene3D" id="1.10.10.10">
    <property type="entry name" value="Winged helix-like DNA-binding domain superfamily/Winged helix DNA-binding domain"/>
    <property type="match status" value="1"/>
</dbReference>
<proteinExistence type="predicted"/>
<dbReference type="InterPro" id="IPR019887">
    <property type="entry name" value="Tscrpt_reg_AsnC/Lrp_C"/>
</dbReference>
<dbReference type="PROSITE" id="PS50956">
    <property type="entry name" value="HTH_ASNC_2"/>
    <property type="match status" value="1"/>
</dbReference>
<protein>
    <submittedName>
        <fullName evidence="5">Asnc bacterial regulatory protein hth signature</fullName>
    </submittedName>
</protein>
<dbReference type="GO" id="GO:0043200">
    <property type="term" value="P:response to amino acid"/>
    <property type="evidence" value="ECO:0007669"/>
    <property type="project" value="TreeGrafter"/>
</dbReference>
<dbReference type="PRINTS" id="PR00033">
    <property type="entry name" value="HTHASNC"/>
</dbReference>
<keyword evidence="3" id="KW-0804">Transcription</keyword>
<accession>A0A143Y6B5</accession>
<dbReference type="Pfam" id="PF01037">
    <property type="entry name" value="AsnC_trans_reg"/>
    <property type="match status" value="1"/>
</dbReference>
<keyword evidence="1" id="KW-0805">Transcription regulation</keyword>
<sequence length="147" mass="16373">MDNIDKQIVNILQTNARASLKEIGEATFLSSPAISARIAHLERDGIIKDYGANLNLQTLGYNITAFINLEVSPKQKPIFYPFVEKVPNVLECNCVTGEYSMLLKVAYPTTNELDTFIGELQQFGKTYTQIVFSTSVGPRGIHLEETD</sequence>
<dbReference type="InterPro" id="IPR011008">
    <property type="entry name" value="Dimeric_a/b-barrel"/>
</dbReference>
<dbReference type="SMART" id="SM00344">
    <property type="entry name" value="HTH_ASNC"/>
    <property type="match status" value="1"/>
</dbReference>
<evidence type="ECO:0000256" key="2">
    <source>
        <dbReference type="ARBA" id="ARBA00023125"/>
    </source>
</evidence>
<feature type="domain" description="HTH asnC-type" evidence="4">
    <location>
        <begin position="1"/>
        <end position="62"/>
    </location>
</feature>
<evidence type="ECO:0000256" key="1">
    <source>
        <dbReference type="ARBA" id="ARBA00023015"/>
    </source>
</evidence>
<dbReference type="STRING" id="140314.SAMN04488076_10231"/>
<reference evidence="5 6" key="1">
    <citation type="submission" date="2016-02" db="EMBL/GenBank/DDBJ databases">
        <authorList>
            <person name="Wen L."/>
            <person name="He K."/>
            <person name="Yang H."/>
        </authorList>
    </citation>
    <scope>NUCLEOTIDE SEQUENCE [LARGE SCALE GENOMIC DNA]</scope>
    <source>
        <strain evidence="5">Trichococcus palustris</strain>
    </source>
</reference>
<evidence type="ECO:0000259" key="4">
    <source>
        <dbReference type="PROSITE" id="PS50956"/>
    </source>
</evidence>
<keyword evidence="6" id="KW-1185">Reference proteome</keyword>
<dbReference type="OrthoDB" id="34294at2"/>
<dbReference type="InterPro" id="IPR000485">
    <property type="entry name" value="AsnC-type_HTH_dom"/>
</dbReference>
<name>A0A143Y6B5_9LACT</name>
<keyword evidence="2" id="KW-0238">DNA-binding</keyword>
<gene>
    <name evidence="5" type="ORF">Tpal_259</name>
</gene>
<dbReference type="GO" id="GO:0043565">
    <property type="term" value="F:sequence-specific DNA binding"/>
    <property type="evidence" value="ECO:0007669"/>
    <property type="project" value="InterPro"/>
</dbReference>
<dbReference type="Proteomes" id="UP000242754">
    <property type="component" value="Unassembled WGS sequence"/>
</dbReference>
<evidence type="ECO:0000256" key="3">
    <source>
        <dbReference type="ARBA" id="ARBA00023163"/>
    </source>
</evidence>
<dbReference type="AlphaFoldDB" id="A0A143Y6B5"/>
<dbReference type="Gene3D" id="3.30.70.920">
    <property type="match status" value="1"/>
</dbReference>
<evidence type="ECO:0000313" key="5">
    <source>
        <dbReference type="EMBL" id="CZQ81926.1"/>
    </source>
</evidence>
<dbReference type="Pfam" id="PF13404">
    <property type="entry name" value="HTH_AsnC-type"/>
    <property type="match status" value="1"/>
</dbReference>
<dbReference type="RefSeq" id="WP_087030940.1">
    <property type="nucleotide sequence ID" value="NZ_FJNE01000001.1"/>
</dbReference>
<dbReference type="InterPro" id="IPR019888">
    <property type="entry name" value="Tscrpt_reg_AsnC-like"/>
</dbReference>
<dbReference type="PANTHER" id="PTHR30154">
    <property type="entry name" value="LEUCINE-RESPONSIVE REGULATORY PROTEIN"/>
    <property type="match status" value="1"/>
</dbReference>
<dbReference type="EMBL" id="FJNE01000001">
    <property type="protein sequence ID" value="CZQ81926.1"/>
    <property type="molecule type" value="Genomic_DNA"/>
</dbReference>
<evidence type="ECO:0000313" key="6">
    <source>
        <dbReference type="Proteomes" id="UP000242754"/>
    </source>
</evidence>
<dbReference type="GO" id="GO:0005829">
    <property type="term" value="C:cytosol"/>
    <property type="evidence" value="ECO:0007669"/>
    <property type="project" value="TreeGrafter"/>
</dbReference>
<organism evidence="5 6">
    <name type="scientific">Trichococcus palustris</name>
    <dbReference type="NCBI Taxonomy" id="140314"/>
    <lineage>
        <taxon>Bacteria</taxon>
        <taxon>Bacillati</taxon>
        <taxon>Bacillota</taxon>
        <taxon>Bacilli</taxon>
        <taxon>Lactobacillales</taxon>
        <taxon>Carnobacteriaceae</taxon>
        <taxon>Trichococcus</taxon>
    </lineage>
</organism>
<dbReference type="SUPFAM" id="SSF46785">
    <property type="entry name" value="Winged helix' DNA-binding domain"/>
    <property type="match status" value="1"/>
</dbReference>
<dbReference type="SUPFAM" id="SSF54909">
    <property type="entry name" value="Dimeric alpha+beta barrel"/>
    <property type="match status" value="1"/>
</dbReference>